<keyword evidence="2 5" id="KW-0812">Transmembrane</keyword>
<evidence type="ECO:0000256" key="1">
    <source>
        <dbReference type="ARBA" id="ARBA00004141"/>
    </source>
</evidence>
<keyword evidence="3 5" id="KW-1133">Transmembrane helix</keyword>
<evidence type="ECO:0000256" key="3">
    <source>
        <dbReference type="ARBA" id="ARBA00022989"/>
    </source>
</evidence>
<dbReference type="EMBL" id="SWAU01000418">
    <property type="protein sequence ID" value="TKA94221.1"/>
    <property type="molecule type" value="Genomic_DNA"/>
</dbReference>
<evidence type="ECO:0000313" key="6">
    <source>
        <dbReference type="EMBL" id="TKA94221.1"/>
    </source>
</evidence>
<dbReference type="Gene3D" id="1.50.10.150">
    <property type="entry name" value="Voltage-dependent anion channel"/>
    <property type="match status" value="1"/>
</dbReference>
<keyword evidence="4 5" id="KW-0472">Membrane</keyword>
<protein>
    <submittedName>
        <fullName evidence="6">C4-dicarboxylate ABC transporter</fullName>
    </submittedName>
</protein>
<evidence type="ECO:0000256" key="2">
    <source>
        <dbReference type="ARBA" id="ARBA00022692"/>
    </source>
</evidence>
<comment type="caution">
    <text evidence="6">The sequence shown here is derived from an EMBL/GenBank/DDBJ whole genome shotgun (WGS) entry which is preliminary data.</text>
</comment>
<dbReference type="Proteomes" id="UP000306340">
    <property type="component" value="Unassembled WGS sequence"/>
</dbReference>
<evidence type="ECO:0000313" key="7">
    <source>
        <dbReference type="Proteomes" id="UP000306340"/>
    </source>
</evidence>
<feature type="transmembrane region" description="Helical" evidence="5">
    <location>
        <begin position="174"/>
        <end position="193"/>
    </location>
</feature>
<feature type="transmembrane region" description="Helical" evidence="5">
    <location>
        <begin position="112"/>
        <end position="137"/>
    </location>
</feature>
<dbReference type="PANTHER" id="PTHR37955">
    <property type="entry name" value="TELLURITE RESISTANCE PROTEIN TEHA"/>
    <property type="match status" value="1"/>
</dbReference>
<feature type="transmembrane region" description="Helical" evidence="5">
    <location>
        <begin position="51"/>
        <end position="73"/>
    </location>
</feature>
<dbReference type="Pfam" id="PF03595">
    <property type="entry name" value="SLAC1"/>
    <property type="match status" value="1"/>
</dbReference>
<feature type="transmembrane region" description="Helical" evidence="5">
    <location>
        <begin position="85"/>
        <end position="106"/>
    </location>
</feature>
<evidence type="ECO:0000256" key="4">
    <source>
        <dbReference type="ARBA" id="ARBA00023136"/>
    </source>
</evidence>
<sequence>MARAQAGVAAEARLAHFPVTFFAIGMGMMGLTLALRAGETAFALGPEASRAALLVSLALLGLVALGYLAKALLHPAAVAAEWRHPVRIAFFPAISISLLLLSVVLLEDRPEAARLVWMAGTALQGLLALAVIGAWIGHRSFQQGQLTPAWFIPAVGNVIVPLAGVRLGHPELSWLFFSGGLIFWIVLLTLVMNRLMFHEPLPGKMVPTLMILVAPPAVSFLAWLRLTGEVGAFGHILLSIAYVFALIVASQAAKFTRMPFALSWWALSFPLAALTIASFAYAAAAGSAPHRLIGAGLLGLLLLVVAGLVLRTGLGIWRREICIAE</sequence>
<dbReference type="InterPro" id="IPR052951">
    <property type="entry name" value="Tellurite_res_ion_channel"/>
</dbReference>
<feature type="transmembrane region" description="Helical" evidence="5">
    <location>
        <begin position="205"/>
        <end position="224"/>
    </location>
</feature>
<dbReference type="CDD" id="cd09323">
    <property type="entry name" value="TDT_SLAC1_like"/>
    <property type="match status" value="1"/>
</dbReference>
<reference evidence="6 7" key="1">
    <citation type="submission" date="2019-04" db="EMBL/GenBank/DDBJ databases">
        <title>Crypto-aerobic microbial life in anoxic (sulfidic) marine sediments.</title>
        <authorList>
            <person name="Bhattacharya S."/>
            <person name="Roy C."/>
            <person name="Mondal N."/>
            <person name="Sarkar J."/>
            <person name="Mandal S."/>
            <person name="Rameez M.J."/>
            <person name="Ghosh W."/>
        </authorList>
    </citation>
    <scope>NUCLEOTIDE SEQUENCE [LARGE SCALE GENOMIC DNA]</scope>
    <source>
        <strain evidence="6 7">SBBC</strain>
    </source>
</reference>
<dbReference type="GO" id="GO:0005886">
    <property type="term" value="C:plasma membrane"/>
    <property type="evidence" value="ECO:0007669"/>
    <property type="project" value="TreeGrafter"/>
</dbReference>
<dbReference type="InterPro" id="IPR038665">
    <property type="entry name" value="Voltage-dep_anion_channel_sf"/>
</dbReference>
<feature type="transmembrane region" description="Helical" evidence="5">
    <location>
        <begin position="12"/>
        <end position="31"/>
    </location>
</feature>
<evidence type="ECO:0000256" key="5">
    <source>
        <dbReference type="SAM" id="Phobius"/>
    </source>
</evidence>
<feature type="transmembrane region" description="Helical" evidence="5">
    <location>
        <begin position="290"/>
        <end position="310"/>
    </location>
</feature>
<comment type="subcellular location">
    <subcellularLocation>
        <location evidence="1">Membrane</location>
        <topology evidence="1">Multi-pass membrane protein</topology>
    </subcellularLocation>
</comment>
<accession>A0A4U0YWG1</accession>
<proteinExistence type="predicted"/>
<organism evidence="6 7">
    <name type="scientific">Cereibacter changlensis</name>
    <dbReference type="NCBI Taxonomy" id="402884"/>
    <lineage>
        <taxon>Bacteria</taxon>
        <taxon>Pseudomonadati</taxon>
        <taxon>Pseudomonadota</taxon>
        <taxon>Alphaproteobacteria</taxon>
        <taxon>Rhodobacterales</taxon>
        <taxon>Paracoccaceae</taxon>
        <taxon>Cereibacter</taxon>
    </lineage>
</organism>
<feature type="transmembrane region" description="Helical" evidence="5">
    <location>
        <begin position="149"/>
        <end position="168"/>
    </location>
</feature>
<dbReference type="InterPro" id="IPR004695">
    <property type="entry name" value="SLAC1/Mae1/Ssu1/TehA"/>
</dbReference>
<gene>
    <name evidence="6" type="ORF">FAZ78_23530</name>
</gene>
<dbReference type="PANTHER" id="PTHR37955:SF1">
    <property type="entry name" value="DEP DOMAIN-CONTAINING PROTEIN"/>
    <property type="match status" value="1"/>
</dbReference>
<dbReference type="GO" id="GO:0046583">
    <property type="term" value="F:monoatomic cation efflux transmembrane transporter activity"/>
    <property type="evidence" value="ECO:0007669"/>
    <property type="project" value="TreeGrafter"/>
</dbReference>
<feature type="transmembrane region" description="Helical" evidence="5">
    <location>
        <begin position="261"/>
        <end position="284"/>
    </location>
</feature>
<feature type="transmembrane region" description="Helical" evidence="5">
    <location>
        <begin position="230"/>
        <end position="249"/>
    </location>
</feature>
<name>A0A4U0YWG1_9RHOB</name>
<dbReference type="AlphaFoldDB" id="A0A4U0YWG1"/>